<reference evidence="22" key="1">
    <citation type="submission" date="2025-08" db="UniProtKB">
        <authorList>
            <consortium name="RefSeq"/>
        </authorList>
    </citation>
    <scope>IDENTIFICATION</scope>
</reference>
<dbReference type="Proteomes" id="UP000694867">
    <property type="component" value="Unplaced"/>
</dbReference>
<evidence type="ECO:0000256" key="6">
    <source>
        <dbReference type="ARBA" id="ARBA00022723"/>
    </source>
</evidence>
<dbReference type="EC" id="2.7.11.30" evidence="18"/>
<evidence type="ECO:0000256" key="10">
    <source>
        <dbReference type="ARBA" id="ARBA00022840"/>
    </source>
</evidence>
<dbReference type="GO" id="GO:0005524">
    <property type="term" value="F:ATP binding"/>
    <property type="evidence" value="ECO:0007669"/>
    <property type="project" value="UniProtKB-UniRule"/>
</dbReference>
<accession>A0AAJ6QYD2</accession>
<evidence type="ECO:0000256" key="13">
    <source>
        <dbReference type="ARBA" id="ARBA00023136"/>
    </source>
</evidence>
<evidence type="ECO:0000256" key="3">
    <source>
        <dbReference type="ARBA" id="ARBA00022527"/>
    </source>
</evidence>
<feature type="signal peptide" evidence="19">
    <location>
        <begin position="1"/>
        <end position="22"/>
    </location>
</feature>
<evidence type="ECO:0000256" key="1">
    <source>
        <dbReference type="ARBA" id="ARBA00004479"/>
    </source>
</evidence>
<feature type="domain" description="Protein kinase" evidence="20">
    <location>
        <begin position="218"/>
        <end position="507"/>
    </location>
</feature>
<protein>
    <recommendedName>
        <fullName evidence="18">Serine/threonine-protein kinase receptor</fullName>
        <ecNumber evidence="18">2.7.11.30</ecNumber>
    </recommendedName>
</protein>
<dbReference type="SUPFAM" id="SSF57302">
    <property type="entry name" value="Snake toxin-like"/>
    <property type="match status" value="1"/>
</dbReference>
<keyword evidence="10 16" id="KW-0067">ATP-binding</keyword>
<evidence type="ECO:0000256" key="8">
    <source>
        <dbReference type="ARBA" id="ARBA00022741"/>
    </source>
</evidence>
<comment type="subcellular location">
    <subcellularLocation>
        <location evidence="1 18">Membrane</location>
        <topology evidence="1 18">Single-pass type I membrane protein</topology>
    </subcellularLocation>
</comment>
<evidence type="ECO:0000256" key="17">
    <source>
        <dbReference type="PIRSR" id="PIRSR037393-3"/>
    </source>
</evidence>
<comment type="similarity">
    <text evidence="2 18">Belongs to the protein kinase superfamily. TKL Ser/Thr protein kinase family. TGFB receptor subfamily.</text>
</comment>
<keyword evidence="9 18" id="KW-0418">Kinase</keyword>
<dbReference type="PRINTS" id="PR00653">
    <property type="entry name" value="ACTIVIN2R"/>
</dbReference>
<evidence type="ECO:0000313" key="22">
    <source>
        <dbReference type="RefSeq" id="XP_003747977.1"/>
    </source>
</evidence>
<feature type="disulfide bond" evidence="17">
    <location>
        <begin position="36"/>
        <end position="53"/>
    </location>
</feature>
<sequence>MYGNANAIVATVFCLIICEYSADSDVAASEVRALRCAVANSTVSDDLKNVEECSSGDTNSDISPHCYVVFRNNSQTDTLEVTFRGCWTNDAPDCIGHARLSEEKAACQARSMGNSFFLFCCCIGDMCNRDFEPLPPIPDTPLNASLNAGRAPDNGAYTYSKTLIYVLAPTIGLVAIVLLSFLGQLNRRKCLLARQTVGSAERSFPCPVGTPMLPLENVTLIEQAAQGSSGTVWRGQYNNSPVAVKISPAGERQSWLNEEKIYRSNHMQHANILRFVGVGQQLDSQTNLMEYWLLTSWHDMGSLYDYLRFNTVTCSQILQLSDSIAKGVMHLHTDVVAGKYDDYKPAMAHRDLKSRNIIMKNDRTACIADFGLAIVFEPGAQVGNTHCQVGTRRYMSPEVLEGAISFDREAFQRIDMYAVALILWEILSRNRDCDPCPTYRLPFEEIVGLHPSMGDMQEVVVNQKQRPFIKDTWRGEKSLSVFITTLEECWDSDADARLSASTMHERLQSLISQQAAGVIPRDEHEMTDEKGQ</sequence>
<comment type="catalytic activity">
    <reaction evidence="18">
        <text>L-threonyl-[receptor-protein] + ATP = O-phospho-L-threonyl-[receptor-protein] + ADP + H(+)</text>
        <dbReference type="Rhea" id="RHEA:44880"/>
        <dbReference type="Rhea" id="RHEA-COMP:11024"/>
        <dbReference type="Rhea" id="RHEA-COMP:11025"/>
        <dbReference type="ChEBI" id="CHEBI:15378"/>
        <dbReference type="ChEBI" id="CHEBI:30013"/>
        <dbReference type="ChEBI" id="CHEBI:30616"/>
        <dbReference type="ChEBI" id="CHEBI:61977"/>
        <dbReference type="ChEBI" id="CHEBI:456216"/>
        <dbReference type="EC" id="2.7.11.30"/>
    </reaction>
</comment>
<dbReference type="InterPro" id="IPR011009">
    <property type="entry name" value="Kinase-like_dom_sf"/>
</dbReference>
<keyword evidence="6 18" id="KW-0479">Metal-binding</keyword>
<evidence type="ECO:0000256" key="19">
    <source>
        <dbReference type="SAM" id="SignalP"/>
    </source>
</evidence>
<evidence type="ECO:0000256" key="7">
    <source>
        <dbReference type="ARBA" id="ARBA00022729"/>
    </source>
</evidence>
<keyword evidence="13 18" id="KW-0472">Membrane</keyword>
<dbReference type="SUPFAM" id="SSF56112">
    <property type="entry name" value="Protein kinase-like (PK-like)"/>
    <property type="match status" value="1"/>
</dbReference>
<dbReference type="GO" id="GO:0048179">
    <property type="term" value="C:activin receptor complex"/>
    <property type="evidence" value="ECO:0007669"/>
    <property type="project" value="TreeGrafter"/>
</dbReference>
<evidence type="ECO:0000256" key="18">
    <source>
        <dbReference type="RuleBase" id="RU361271"/>
    </source>
</evidence>
<evidence type="ECO:0000256" key="16">
    <source>
        <dbReference type="PIRSR" id="PIRSR037393-2"/>
    </source>
</evidence>
<dbReference type="KEGG" id="goe:100907906"/>
<dbReference type="GO" id="GO:0046872">
    <property type="term" value="F:metal ion binding"/>
    <property type="evidence" value="ECO:0007669"/>
    <property type="project" value="UniProtKB-KW"/>
</dbReference>
<feature type="disulfide bond" evidence="17">
    <location>
        <begin position="122"/>
        <end position="127"/>
    </location>
</feature>
<evidence type="ECO:0000256" key="11">
    <source>
        <dbReference type="ARBA" id="ARBA00022842"/>
    </source>
</evidence>
<organism evidence="21 22">
    <name type="scientific">Galendromus occidentalis</name>
    <name type="common">western predatory mite</name>
    <dbReference type="NCBI Taxonomy" id="34638"/>
    <lineage>
        <taxon>Eukaryota</taxon>
        <taxon>Metazoa</taxon>
        <taxon>Ecdysozoa</taxon>
        <taxon>Arthropoda</taxon>
        <taxon>Chelicerata</taxon>
        <taxon>Arachnida</taxon>
        <taxon>Acari</taxon>
        <taxon>Parasitiformes</taxon>
        <taxon>Mesostigmata</taxon>
        <taxon>Gamasina</taxon>
        <taxon>Phytoseioidea</taxon>
        <taxon>Phytoseiidae</taxon>
        <taxon>Typhlodrominae</taxon>
        <taxon>Galendromus</taxon>
    </lineage>
</organism>
<keyword evidence="8 16" id="KW-0547">Nucleotide-binding</keyword>
<dbReference type="InterPro" id="IPR000719">
    <property type="entry name" value="Prot_kinase_dom"/>
</dbReference>
<dbReference type="PANTHER" id="PTHR23255">
    <property type="entry name" value="TRANSFORMING GROWTH FACTOR-BETA RECEPTOR TYPE I AND II"/>
    <property type="match status" value="1"/>
</dbReference>
<dbReference type="AlphaFoldDB" id="A0AAJ6QYD2"/>
<keyword evidence="17" id="KW-1015">Disulfide bond</keyword>
<keyword evidence="4 18" id="KW-0808">Transferase</keyword>
<gene>
    <name evidence="22" type="primary">LOC100907906</name>
</gene>
<evidence type="ECO:0000256" key="15">
    <source>
        <dbReference type="PIRSR" id="PIRSR037393-1"/>
    </source>
</evidence>
<feature type="active site" description="Proton acceptor" evidence="15">
    <location>
        <position position="351"/>
    </location>
</feature>
<dbReference type="InterPro" id="IPR008271">
    <property type="entry name" value="Ser/Thr_kinase_AS"/>
</dbReference>
<dbReference type="Gene3D" id="2.10.60.10">
    <property type="entry name" value="CD59"/>
    <property type="match status" value="1"/>
</dbReference>
<feature type="chain" id="PRO_5042603295" description="Serine/threonine-protein kinase receptor" evidence="19">
    <location>
        <begin position="23"/>
        <end position="532"/>
    </location>
</feature>
<keyword evidence="11 18" id="KW-0460">Magnesium</keyword>
<keyword evidence="21" id="KW-1185">Reference proteome</keyword>
<keyword evidence="7 19" id="KW-0732">Signal</keyword>
<keyword evidence="18" id="KW-0464">Manganese</keyword>
<comment type="cofactor">
    <cofactor evidence="18">
        <name>Mg(2+)</name>
        <dbReference type="ChEBI" id="CHEBI:18420"/>
    </cofactor>
    <cofactor evidence="18">
        <name>Mn(2+)</name>
        <dbReference type="ChEBI" id="CHEBI:29035"/>
    </cofactor>
</comment>
<keyword evidence="5 18" id="KW-0812">Transmembrane</keyword>
<evidence type="ECO:0000256" key="14">
    <source>
        <dbReference type="ARBA" id="ARBA00023170"/>
    </source>
</evidence>
<dbReference type="GeneID" id="100907906"/>
<feature type="binding site" evidence="16">
    <location>
        <position position="245"/>
    </location>
    <ligand>
        <name>ATP</name>
        <dbReference type="ChEBI" id="CHEBI:30616"/>
    </ligand>
</feature>
<dbReference type="Pfam" id="PF07714">
    <property type="entry name" value="PK_Tyr_Ser-Thr"/>
    <property type="match status" value="1"/>
</dbReference>
<evidence type="ECO:0000256" key="4">
    <source>
        <dbReference type="ARBA" id="ARBA00022679"/>
    </source>
</evidence>
<feature type="transmembrane region" description="Helical" evidence="18">
    <location>
        <begin position="163"/>
        <end position="182"/>
    </location>
</feature>
<dbReference type="InterPro" id="IPR045860">
    <property type="entry name" value="Snake_toxin-like_sf"/>
</dbReference>
<dbReference type="InterPro" id="IPR000333">
    <property type="entry name" value="TGFB_receptor"/>
</dbReference>
<evidence type="ECO:0000256" key="9">
    <source>
        <dbReference type="ARBA" id="ARBA00022777"/>
    </source>
</evidence>
<dbReference type="RefSeq" id="XP_003747977.1">
    <property type="nucleotide sequence ID" value="XM_003747929.1"/>
</dbReference>
<evidence type="ECO:0000256" key="12">
    <source>
        <dbReference type="ARBA" id="ARBA00022989"/>
    </source>
</evidence>
<keyword evidence="3 18" id="KW-0723">Serine/threonine-protein kinase</keyword>
<keyword evidence="14 18" id="KW-0675">Receptor</keyword>
<proteinExistence type="inferred from homology"/>
<dbReference type="GO" id="GO:0071363">
    <property type="term" value="P:cellular response to growth factor stimulus"/>
    <property type="evidence" value="ECO:0007669"/>
    <property type="project" value="TreeGrafter"/>
</dbReference>
<evidence type="ECO:0000256" key="5">
    <source>
        <dbReference type="ARBA" id="ARBA00022692"/>
    </source>
</evidence>
<dbReference type="Gene3D" id="3.30.200.20">
    <property type="entry name" value="Phosphorylase Kinase, domain 1"/>
    <property type="match status" value="1"/>
</dbReference>
<name>A0AAJ6QYD2_9ACAR</name>
<dbReference type="Gene3D" id="1.10.510.10">
    <property type="entry name" value="Transferase(Phosphotransferase) domain 1"/>
    <property type="match status" value="1"/>
</dbReference>
<dbReference type="InterPro" id="IPR001245">
    <property type="entry name" value="Ser-Thr/Tyr_kinase_cat_dom"/>
</dbReference>
<keyword evidence="12 18" id="KW-1133">Transmembrane helix</keyword>
<evidence type="ECO:0000256" key="2">
    <source>
        <dbReference type="ARBA" id="ARBA00009605"/>
    </source>
</evidence>
<dbReference type="GO" id="GO:0048185">
    <property type="term" value="F:activin binding"/>
    <property type="evidence" value="ECO:0007669"/>
    <property type="project" value="TreeGrafter"/>
</dbReference>
<evidence type="ECO:0000259" key="20">
    <source>
        <dbReference type="PROSITE" id="PS50011"/>
    </source>
</evidence>
<dbReference type="SMART" id="SM00220">
    <property type="entry name" value="S_TKc"/>
    <property type="match status" value="1"/>
</dbReference>
<evidence type="ECO:0000313" key="21">
    <source>
        <dbReference type="Proteomes" id="UP000694867"/>
    </source>
</evidence>
<dbReference type="PROSITE" id="PS00108">
    <property type="entry name" value="PROTEIN_KINASE_ST"/>
    <property type="match status" value="1"/>
</dbReference>
<dbReference type="GO" id="GO:0017002">
    <property type="term" value="F:activin receptor activity"/>
    <property type="evidence" value="ECO:0007669"/>
    <property type="project" value="TreeGrafter"/>
</dbReference>
<dbReference type="PANTHER" id="PTHR23255:SF98">
    <property type="entry name" value="SERINE_THREONINE-PROTEIN KINASE RECEPTOR"/>
    <property type="match status" value="1"/>
</dbReference>
<dbReference type="PROSITE" id="PS50011">
    <property type="entry name" value="PROTEIN_KINASE_DOM"/>
    <property type="match status" value="1"/>
</dbReference>